<dbReference type="PANTHER" id="PTHR33120:SF55">
    <property type="entry name" value="PIR2-LIKE HELICAL DOMAIN-CONTAINING PROTEIN"/>
    <property type="match status" value="1"/>
</dbReference>
<dbReference type="OrthoDB" id="667855at2759"/>
<evidence type="ECO:0000313" key="3">
    <source>
        <dbReference type="EMBL" id="RLN35901.1"/>
    </source>
</evidence>
<dbReference type="AlphaFoldDB" id="A0A3L6TCB9"/>
<accession>A0A3L6TCB9</accession>
<gene>
    <name evidence="3" type="ORF">C2845_PM03G14930</name>
</gene>
<evidence type="ECO:0000313" key="4">
    <source>
        <dbReference type="Proteomes" id="UP000275267"/>
    </source>
</evidence>
<dbReference type="EMBL" id="PQIB02000002">
    <property type="protein sequence ID" value="RLN35901.1"/>
    <property type="molecule type" value="Genomic_DNA"/>
</dbReference>
<dbReference type="Pfam" id="PF12274">
    <property type="entry name" value="DUF3615"/>
    <property type="match status" value="1"/>
</dbReference>
<organism evidence="3 4">
    <name type="scientific">Panicum miliaceum</name>
    <name type="common">Proso millet</name>
    <name type="synonym">Broomcorn millet</name>
    <dbReference type="NCBI Taxonomy" id="4540"/>
    <lineage>
        <taxon>Eukaryota</taxon>
        <taxon>Viridiplantae</taxon>
        <taxon>Streptophyta</taxon>
        <taxon>Embryophyta</taxon>
        <taxon>Tracheophyta</taxon>
        <taxon>Spermatophyta</taxon>
        <taxon>Magnoliopsida</taxon>
        <taxon>Liliopsida</taxon>
        <taxon>Poales</taxon>
        <taxon>Poaceae</taxon>
        <taxon>PACMAD clade</taxon>
        <taxon>Panicoideae</taxon>
        <taxon>Panicodae</taxon>
        <taxon>Paniceae</taxon>
        <taxon>Panicinae</taxon>
        <taxon>Panicum</taxon>
        <taxon>Panicum sect. Panicum</taxon>
    </lineage>
</organism>
<evidence type="ECO:0000259" key="2">
    <source>
        <dbReference type="Pfam" id="PF20235"/>
    </source>
</evidence>
<feature type="domain" description="DUF3615" evidence="1">
    <location>
        <begin position="327"/>
        <end position="418"/>
    </location>
</feature>
<reference evidence="4" key="1">
    <citation type="journal article" date="2019" name="Nat. Commun.">
        <title>The genome of broomcorn millet.</title>
        <authorList>
            <person name="Zou C."/>
            <person name="Miki D."/>
            <person name="Li D."/>
            <person name="Tang Q."/>
            <person name="Xiao L."/>
            <person name="Rajput S."/>
            <person name="Deng P."/>
            <person name="Jia W."/>
            <person name="Huang R."/>
            <person name="Zhang M."/>
            <person name="Sun Y."/>
            <person name="Hu J."/>
            <person name="Fu X."/>
            <person name="Schnable P.S."/>
            <person name="Li F."/>
            <person name="Zhang H."/>
            <person name="Feng B."/>
            <person name="Zhu X."/>
            <person name="Liu R."/>
            <person name="Schnable J.C."/>
            <person name="Zhu J.-K."/>
            <person name="Zhang H."/>
        </authorList>
    </citation>
    <scope>NUCLEOTIDE SEQUENCE [LARGE SCALE GENOMIC DNA]</scope>
</reference>
<feature type="domain" description="PIR2-like helical" evidence="2">
    <location>
        <begin position="93"/>
        <end position="206"/>
    </location>
</feature>
<dbReference type="STRING" id="4540.A0A3L6TCB9"/>
<dbReference type="Pfam" id="PF20235">
    <property type="entry name" value="PIR2-like_helical"/>
    <property type="match status" value="1"/>
</dbReference>
<dbReference type="InterPro" id="IPR046527">
    <property type="entry name" value="PIR2-like_helical"/>
</dbReference>
<dbReference type="InterPro" id="IPR022059">
    <property type="entry name" value="DUF3615"/>
</dbReference>
<name>A0A3L6TCB9_PANMI</name>
<dbReference type="Proteomes" id="UP000275267">
    <property type="component" value="Unassembled WGS sequence"/>
</dbReference>
<keyword evidence="4" id="KW-1185">Reference proteome</keyword>
<protein>
    <submittedName>
        <fullName evidence="3">Uncharacterized protein</fullName>
    </submittedName>
</protein>
<evidence type="ECO:0000259" key="1">
    <source>
        <dbReference type="Pfam" id="PF12274"/>
    </source>
</evidence>
<comment type="caution">
    <text evidence="3">The sequence shown here is derived from an EMBL/GenBank/DDBJ whole genome shotgun (WGS) entry which is preliminary data.</text>
</comment>
<proteinExistence type="predicted"/>
<dbReference type="PANTHER" id="PTHR33120">
    <property type="entry name" value="EXPRESSED PROTEIN-RELATED"/>
    <property type="match status" value="1"/>
</dbReference>
<sequence>MMTTTFMDFDPEEHRRSMAKLLEQGGGTKGYIGHVTLGPAIVEARPAGTRTVEVPSLCPPVGVDAGAGGSTEGWGIRSSPHEMGSYEAEVLLDKIHRYHLDALAAMGKESVGRHARGMVFAGYAYGMLDDPVSNIVANALWYDLMFPPRSCEEVKMLSAKAIFRMACRSRDALIAFMRHYAPLLGTQDVLRCLLHAHGNLQQAVRLLHKCGIGLGSQIDAFRAAIKAVDLPNETVRGAHLSFVASYGSAQALLLSNCSLFHPSVLRCLGQNLPSDLHEHHIIARSVGELEGTSTSSPLNLSRVAYRALRLKMHSFRMKEELSLAIVHKALQKLALQLGEPYELHMICGKNCVILPPESYYHINFLASPKGCSNPPTLFFAEVRGALEDVNDVTLCCPVTEKKGRCFVCDCNGVKLFHPVDEKFNGIEDPIADHPLVTDPTSEFGAPLNEDYIFFEINLHPEIATFLEVNYSYMNEDQVDLSFMWFENRLP</sequence>